<accession>A0A438FTP0</accession>
<dbReference type="EMBL" id="QGNW01000744">
    <property type="protein sequence ID" value="RVW63291.1"/>
    <property type="molecule type" value="Genomic_DNA"/>
</dbReference>
<gene>
    <name evidence="1" type="ORF">CK203_058763</name>
</gene>
<protein>
    <submittedName>
        <fullName evidence="1">Uncharacterized protein</fullName>
    </submittedName>
</protein>
<evidence type="ECO:0000313" key="2">
    <source>
        <dbReference type="Proteomes" id="UP000288805"/>
    </source>
</evidence>
<organism evidence="1 2">
    <name type="scientific">Vitis vinifera</name>
    <name type="common">Grape</name>
    <dbReference type="NCBI Taxonomy" id="29760"/>
    <lineage>
        <taxon>Eukaryota</taxon>
        <taxon>Viridiplantae</taxon>
        <taxon>Streptophyta</taxon>
        <taxon>Embryophyta</taxon>
        <taxon>Tracheophyta</taxon>
        <taxon>Spermatophyta</taxon>
        <taxon>Magnoliopsida</taxon>
        <taxon>eudicotyledons</taxon>
        <taxon>Gunneridae</taxon>
        <taxon>Pentapetalae</taxon>
        <taxon>rosids</taxon>
        <taxon>Vitales</taxon>
        <taxon>Vitaceae</taxon>
        <taxon>Viteae</taxon>
        <taxon>Vitis</taxon>
    </lineage>
</organism>
<evidence type="ECO:0000313" key="1">
    <source>
        <dbReference type="EMBL" id="RVW63291.1"/>
    </source>
</evidence>
<dbReference type="AlphaFoldDB" id="A0A438FTP0"/>
<dbReference type="Proteomes" id="UP000288805">
    <property type="component" value="Unassembled WGS sequence"/>
</dbReference>
<sequence>MDTQQSKHVVLKDTPSNLVPRPPLLVHMLATQTLHTISHDQAAVIPPIVTLVTFIEDPHSSMDRLELRIRWMRDHDETISWDDTDDMSVTTLPIGFRMPEIKRYMGVGCPYIHLKLYSIVMRALSLDEAQLLTLFPFSLSDTT</sequence>
<comment type="caution">
    <text evidence="1">The sequence shown here is derived from an EMBL/GenBank/DDBJ whole genome shotgun (WGS) entry which is preliminary data.</text>
</comment>
<reference evidence="1 2" key="1">
    <citation type="journal article" date="2018" name="PLoS Genet.">
        <title>Population sequencing reveals clonal diversity and ancestral inbreeding in the grapevine cultivar Chardonnay.</title>
        <authorList>
            <person name="Roach M.J."/>
            <person name="Johnson D.L."/>
            <person name="Bohlmann J."/>
            <person name="van Vuuren H.J."/>
            <person name="Jones S.J."/>
            <person name="Pretorius I.S."/>
            <person name="Schmidt S.A."/>
            <person name="Borneman A.R."/>
        </authorList>
    </citation>
    <scope>NUCLEOTIDE SEQUENCE [LARGE SCALE GENOMIC DNA]</scope>
    <source>
        <strain evidence="2">cv. Chardonnay</strain>
        <tissue evidence="1">Leaf</tissue>
    </source>
</reference>
<proteinExistence type="predicted"/>
<name>A0A438FTP0_VITVI</name>